<feature type="non-terminal residue" evidence="1">
    <location>
        <position position="1"/>
    </location>
</feature>
<protein>
    <submittedName>
        <fullName evidence="1">ATP-binding protein</fullName>
    </submittedName>
</protein>
<keyword evidence="1" id="KW-0547">Nucleotide-binding</keyword>
<dbReference type="GO" id="GO:0005524">
    <property type="term" value="F:ATP binding"/>
    <property type="evidence" value="ECO:0007669"/>
    <property type="project" value="UniProtKB-KW"/>
</dbReference>
<reference evidence="1 2" key="1">
    <citation type="submission" date="2023-01" db="EMBL/GenBank/DDBJ databases">
        <title>Genomes from the Australian National Cyanobacteria Reference Collection.</title>
        <authorList>
            <person name="Willis A."/>
            <person name="Lee E.M.F."/>
        </authorList>
    </citation>
    <scope>NUCLEOTIDE SEQUENCE [LARGE SCALE GENOMIC DNA]</scope>
    <source>
        <strain evidence="1 2">CS-1033</strain>
    </source>
</reference>
<evidence type="ECO:0000313" key="1">
    <source>
        <dbReference type="EMBL" id="MDB9540956.1"/>
    </source>
</evidence>
<keyword evidence="1" id="KW-0067">ATP-binding</keyword>
<proteinExistence type="predicted"/>
<evidence type="ECO:0000313" key="2">
    <source>
        <dbReference type="Proteomes" id="UP001212499"/>
    </source>
</evidence>
<keyword evidence="2" id="KW-1185">Reference proteome</keyword>
<dbReference type="EMBL" id="JAQMUH010000174">
    <property type="protein sequence ID" value="MDB9540956.1"/>
    <property type="molecule type" value="Genomic_DNA"/>
</dbReference>
<sequence length="70" mass="7859">GMELKVWKQGKPDPLQQGLVQLDKYLSGLNLDTGWLVIFDRRPDLAPISDRTTTEIVLSPQGRNITVIRG</sequence>
<name>A0ABT5AUF7_9CYAN</name>
<gene>
    <name evidence="1" type="ORF">PN457_15050</name>
</gene>
<accession>A0ABT5AUF7</accession>
<dbReference type="Proteomes" id="UP001212499">
    <property type="component" value="Unassembled WGS sequence"/>
</dbReference>
<organism evidence="1 2">
    <name type="scientific">Anabaenopsis arnoldii</name>
    <dbReference type="NCBI Taxonomy" id="2152938"/>
    <lineage>
        <taxon>Bacteria</taxon>
        <taxon>Bacillati</taxon>
        <taxon>Cyanobacteriota</taxon>
        <taxon>Cyanophyceae</taxon>
        <taxon>Nostocales</taxon>
        <taxon>Nodulariaceae</taxon>
        <taxon>Anabaenopsis</taxon>
    </lineage>
</organism>
<comment type="caution">
    <text evidence="1">The sequence shown here is derived from an EMBL/GenBank/DDBJ whole genome shotgun (WGS) entry which is preliminary data.</text>
</comment>